<organism evidence="1 2">
    <name type="scientific">Catharanthus roseus</name>
    <name type="common">Madagascar periwinkle</name>
    <name type="synonym">Vinca rosea</name>
    <dbReference type="NCBI Taxonomy" id="4058"/>
    <lineage>
        <taxon>Eukaryota</taxon>
        <taxon>Viridiplantae</taxon>
        <taxon>Streptophyta</taxon>
        <taxon>Embryophyta</taxon>
        <taxon>Tracheophyta</taxon>
        <taxon>Spermatophyta</taxon>
        <taxon>Magnoliopsida</taxon>
        <taxon>eudicotyledons</taxon>
        <taxon>Gunneridae</taxon>
        <taxon>Pentapetalae</taxon>
        <taxon>asterids</taxon>
        <taxon>lamiids</taxon>
        <taxon>Gentianales</taxon>
        <taxon>Apocynaceae</taxon>
        <taxon>Rauvolfioideae</taxon>
        <taxon>Vinceae</taxon>
        <taxon>Catharanthinae</taxon>
        <taxon>Catharanthus</taxon>
    </lineage>
</organism>
<proteinExistence type="predicted"/>
<name>A0ACC0CEE3_CATRO</name>
<reference evidence="2" key="1">
    <citation type="journal article" date="2023" name="Nat. Plants">
        <title>Single-cell RNA sequencing provides a high-resolution roadmap for understanding the multicellular compartmentation of specialized metabolism.</title>
        <authorList>
            <person name="Sun S."/>
            <person name="Shen X."/>
            <person name="Li Y."/>
            <person name="Li Y."/>
            <person name="Wang S."/>
            <person name="Li R."/>
            <person name="Zhang H."/>
            <person name="Shen G."/>
            <person name="Guo B."/>
            <person name="Wei J."/>
            <person name="Xu J."/>
            <person name="St-Pierre B."/>
            <person name="Chen S."/>
            <person name="Sun C."/>
        </authorList>
    </citation>
    <scope>NUCLEOTIDE SEQUENCE [LARGE SCALE GENOMIC DNA]</scope>
</reference>
<comment type="caution">
    <text evidence="1">The sequence shown here is derived from an EMBL/GenBank/DDBJ whole genome shotgun (WGS) entry which is preliminary data.</text>
</comment>
<keyword evidence="2" id="KW-1185">Reference proteome</keyword>
<protein>
    <submittedName>
        <fullName evidence="1">Uncharacterized protein</fullName>
    </submittedName>
</protein>
<evidence type="ECO:0000313" key="2">
    <source>
        <dbReference type="Proteomes" id="UP001060085"/>
    </source>
</evidence>
<dbReference type="EMBL" id="CM044701">
    <property type="protein sequence ID" value="KAI5683332.1"/>
    <property type="molecule type" value="Genomic_DNA"/>
</dbReference>
<dbReference type="Proteomes" id="UP001060085">
    <property type="component" value="Linkage Group LG01"/>
</dbReference>
<sequence>MPDLQSLHVLPSPPPQPPRSATDLFGDPIDAHPPWLNPTAFLDPNFDPESYISELRTFVPFDTLTSELRSHLSALNRELVDLINRDYSDFVSLSTKLIDIDASVVRMRAPLLEIKEKILAFRAAVDSSLVALKSGLKQRADASEAREVLERLLDTFHVVSKVEKLIKDLPSVPVEWSNGYANSAVKDHHLSNGISINYSENGMGLRETQSMLLERIASEMNRLKFYIAHAQNMPFIENMEKRIQNASLLLDTSLGHCFVDALENRDANAIYNCLRAYAAIDNTRNAEEIFRSTIVAPFVEKVILDNSSGVVNEGSADELEQDYTKIKKHIEDDCKFLLEISSTENSGLHVFSFLANSILKEVLRAIQKGKPVVFSPGRPTEFLKNYKASLDFLAHLEGYYLSRPAVAKFRAEPVYTEFMKQWNIGVYFSLRFQEIAGALDSALMVGSLVPVQSSPQDLKGSKDLALKQSMSLLECLRSCWRDDVLVLSCSDKFLRLSLQLLSRYSSWLSTGLATRKSGNVGSSSGSEWAISAAPDDFIFIIHDIDSLVAEVSGNYVQHIIELLKSCPSEVLDLVKQGILQGAQSLRDILPLVMNSVVDTLVEKSVEDLRQLKGITATYRMTNKPLPVRHSPYVSGVLRPIKTFLDGERAVMYLKDEIKKEFLQRAAFEITSRYYELAADLVSVARKTESSLQKIRLGAQRRGGASSDVSDHNVSDTDKICMQLFLDIQEYGRNLSSLGVDAVNIPAYRSLWQCVAPPDRQNAITL</sequence>
<accession>A0ACC0CEE3</accession>
<gene>
    <name evidence="1" type="ORF">M9H77_04560</name>
</gene>
<evidence type="ECO:0000313" key="1">
    <source>
        <dbReference type="EMBL" id="KAI5683332.1"/>
    </source>
</evidence>